<dbReference type="GO" id="GO:0000166">
    <property type="term" value="F:nucleotide binding"/>
    <property type="evidence" value="ECO:0007669"/>
    <property type="project" value="InterPro"/>
</dbReference>
<dbReference type="InterPro" id="IPR004843">
    <property type="entry name" value="Calcineurin-like_PHP"/>
</dbReference>
<evidence type="ECO:0000313" key="5">
    <source>
        <dbReference type="Proteomes" id="UP000442695"/>
    </source>
</evidence>
<dbReference type="InterPro" id="IPR029052">
    <property type="entry name" value="Metallo-depent_PP-like"/>
</dbReference>
<sequence>MYDLIGDIHGYASALKRLLRKLGYQEREGTWQHVERKVIFLGDFVDRGPEQVETVQIARRMVEAGHALAVMGNHEFNAVAWATPCAERTGEFLRVHSDKNREQHDAFLVQIGEGSHQHLDTIEWFKTLPLYLDLGGLRVIHACWHPRQIEALASHLDVHARIRSGSWSAVCTEGSEAFDAVEILLKGMEIPLPSGLHFKDKYGHRRSRTRTRWWQEGADSGGPVGRTVAGPDRWPSQGSARQGRGHRHGGANAVPRGSPERQRHRREATHLQEHTVQLPAPPGCRDRRIPEERPVTRSADHGLVVIAGRAARCRAGGHRHPAPGGGE</sequence>
<dbReference type="InterPro" id="IPR006186">
    <property type="entry name" value="Ser/Thr-sp_prot-phosphatase"/>
</dbReference>
<feature type="compositionally biased region" description="Basic and acidic residues" evidence="2">
    <location>
        <begin position="284"/>
        <end position="300"/>
    </location>
</feature>
<dbReference type="InterPro" id="IPR050126">
    <property type="entry name" value="Ap4A_hydrolase"/>
</dbReference>
<dbReference type="PANTHER" id="PTHR42850">
    <property type="entry name" value="METALLOPHOSPHOESTERASE"/>
    <property type="match status" value="1"/>
</dbReference>
<feature type="region of interest" description="Disordered" evidence="2">
    <location>
        <begin position="213"/>
        <end position="302"/>
    </location>
</feature>
<evidence type="ECO:0000256" key="2">
    <source>
        <dbReference type="SAM" id="MobiDB-lite"/>
    </source>
</evidence>
<evidence type="ECO:0000313" key="4">
    <source>
        <dbReference type="EMBL" id="KAF0252708.1"/>
    </source>
</evidence>
<dbReference type="InterPro" id="IPR006146">
    <property type="entry name" value="5'-Nucleotdase_CS"/>
</dbReference>
<dbReference type="Gene3D" id="3.60.21.10">
    <property type="match status" value="1"/>
</dbReference>
<dbReference type="AlphaFoldDB" id="A0A7V8J2E3"/>
<comment type="similarity">
    <text evidence="1">Belongs to the 5'-nucleotidase family.</text>
</comment>
<dbReference type="GO" id="GO:0005737">
    <property type="term" value="C:cytoplasm"/>
    <property type="evidence" value="ECO:0007669"/>
    <property type="project" value="TreeGrafter"/>
</dbReference>
<dbReference type="Proteomes" id="UP000442695">
    <property type="component" value="Unassembled WGS sequence"/>
</dbReference>
<proteinExistence type="inferred from homology"/>
<protein>
    <recommendedName>
        <fullName evidence="3">Calcineurin-like phosphoesterase domain-containing protein</fullName>
    </recommendedName>
</protein>
<reference evidence="4 5" key="1">
    <citation type="submission" date="2019-12" db="EMBL/GenBank/DDBJ databases">
        <authorList>
            <person name="Woiski C."/>
        </authorList>
    </citation>
    <scope>NUCLEOTIDE SEQUENCE [LARGE SCALE GENOMIC DNA]</scope>
    <source>
        <strain evidence="4 5">BOE100</strain>
    </source>
</reference>
<evidence type="ECO:0000259" key="3">
    <source>
        <dbReference type="Pfam" id="PF00149"/>
    </source>
</evidence>
<gene>
    <name evidence="4" type="ORF">GN299_21985</name>
</gene>
<feature type="domain" description="Calcineurin-like phosphoesterase" evidence="3">
    <location>
        <begin position="4"/>
        <end position="132"/>
    </location>
</feature>
<name>A0A7V8J2E3_PSEPU</name>
<dbReference type="PANTHER" id="PTHR42850:SF7">
    <property type="entry name" value="BIS(5'-NUCLEOSYL)-TETRAPHOSPHATASE PRPE [ASYMMETRICAL]"/>
    <property type="match status" value="1"/>
</dbReference>
<dbReference type="PROSITE" id="PS00786">
    <property type="entry name" value="5_NUCLEOTIDASE_2"/>
    <property type="match status" value="1"/>
</dbReference>
<dbReference type="GO" id="GO:0046872">
    <property type="term" value="F:metal ion binding"/>
    <property type="evidence" value="ECO:0007669"/>
    <property type="project" value="InterPro"/>
</dbReference>
<dbReference type="Pfam" id="PF00149">
    <property type="entry name" value="Metallophos"/>
    <property type="match status" value="1"/>
</dbReference>
<accession>A0A7V8J2E3</accession>
<comment type="caution">
    <text evidence="4">The sequence shown here is derived from an EMBL/GenBank/DDBJ whole genome shotgun (WGS) entry which is preliminary data.</text>
</comment>
<organism evidence="4 5">
    <name type="scientific">Pseudomonas putida</name>
    <name type="common">Arthrobacter siderocapsulatus</name>
    <dbReference type="NCBI Taxonomy" id="303"/>
    <lineage>
        <taxon>Bacteria</taxon>
        <taxon>Pseudomonadati</taxon>
        <taxon>Pseudomonadota</taxon>
        <taxon>Gammaproteobacteria</taxon>
        <taxon>Pseudomonadales</taxon>
        <taxon>Pseudomonadaceae</taxon>
        <taxon>Pseudomonas</taxon>
    </lineage>
</organism>
<evidence type="ECO:0000256" key="1">
    <source>
        <dbReference type="ARBA" id="ARBA00006654"/>
    </source>
</evidence>
<dbReference type="EMBL" id="WOWR01000036">
    <property type="protein sequence ID" value="KAF0252708.1"/>
    <property type="molecule type" value="Genomic_DNA"/>
</dbReference>
<dbReference type="GO" id="GO:0016791">
    <property type="term" value="F:phosphatase activity"/>
    <property type="evidence" value="ECO:0007669"/>
    <property type="project" value="TreeGrafter"/>
</dbReference>
<dbReference type="SUPFAM" id="SSF56300">
    <property type="entry name" value="Metallo-dependent phosphatases"/>
    <property type="match status" value="1"/>
</dbReference>
<dbReference type="PRINTS" id="PR00114">
    <property type="entry name" value="STPHPHTASE"/>
</dbReference>